<dbReference type="InterPro" id="IPR027417">
    <property type="entry name" value="P-loop_NTPase"/>
</dbReference>
<reference evidence="2 3" key="1">
    <citation type="submission" date="2020-02" db="EMBL/GenBank/DDBJ databases">
        <title>Pelistega sp. NLN82 were isolated from wild rodents of the Hainan Island.</title>
        <authorList>
            <person name="Niu N."/>
            <person name="Zhou J."/>
        </authorList>
    </citation>
    <scope>NUCLEOTIDE SEQUENCE [LARGE SCALE GENOMIC DNA]</scope>
    <source>
        <strain evidence="2 3">NLN82</strain>
    </source>
</reference>
<accession>A0A6L9Y5V0</accession>
<dbReference type="AlphaFoldDB" id="A0A6L9Y5V0"/>
<dbReference type="RefSeq" id="WP_163764442.1">
    <property type="nucleotide sequence ID" value="NZ_JAAGYR010000010.1"/>
</dbReference>
<dbReference type="PANTHER" id="PTHR40396:SF1">
    <property type="entry name" value="ATPASE AAA-TYPE CORE DOMAIN-CONTAINING PROTEIN"/>
    <property type="match status" value="1"/>
</dbReference>
<evidence type="ECO:0000313" key="2">
    <source>
        <dbReference type="EMBL" id="NEN75860.1"/>
    </source>
</evidence>
<dbReference type="InterPro" id="IPR003959">
    <property type="entry name" value="ATPase_AAA_core"/>
</dbReference>
<sequence>MLKKFSVRNYRQFNNTLEFDLSANNYTFNTDCTLNGLIKLALVYGKNGSGKSNLAWAMFDLVSHLTDNETSLVSDNYLSALSNDKYASFKFEFEFLDENNHKKPVIYEYKKDERAKLISEKLLISDEVVVDYNLNQPFSTTLMGAENLNKIINPSQNLSVIKYIYSNTSLDRRNINNSIFIKFIEFVNHILYFRNVFAGQNYTGYKSGLNNIEQDIIDKDNLKDFEKFLNDFELDFKLTKVKQLNKSIIGIKLGEKILPFFDTVSTGTLSLTFFYYWWQSIKKNEIPLLFIDEFDCSYHFALSENLVKKLKQLPKTQVILTTHNTNLLTNDLIRPDCGFVINGKEINSLNNLTQKELREAHNLEKLYQAGHFNG</sequence>
<organism evidence="2 3">
    <name type="scientific">Pelistega ratti</name>
    <dbReference type="NCBI Taxonomy" id="2652177"/>
    <lineage>
        <taxon>Bacteria</taxon>
        <taxon>Pseudomonadati</taxon>
        <taxon>Pseudomonadota</taxon>
        <taxon>Betaproteobacteria</taxon>
        <taxon>Burkholderiales</taxon>
        <taxon>Alcaligenaceae</taxon>
        <taxon>Pelistega</taxon>
    </lineage>
</organism>
<dbReference type="Pfam" id="PF13304">
    <property type="entry name" value="AAA_21"/>
    <property type="match status" value="1"/>
</dbReference>
<comment type="caution">
    <text evidence="2">The sequence shown here is derived from an EMBL/GenBank/DDBJ whole genome shotgun (WGS) entry which is preliminary data.</text>
</comment>
<dbReference type="SUPFAM" id="SSF52540">
    <property type="entry name" value="P-loop containing nucleoside triphosphate hydrolases"/>
    <property type="match status" value="1"/>
</dbReference>
<dbReference type="GO" id="GO:0016887">
    <property type="term" value="F:ATP hydrolysis activity"/>
    <property type="evidence" value="ECO:0007669"/>
    <property type="project" value="InterPro"/>
</dbReference>
<keyword evidence="2" id="KW-0547">Nucleotide-binding</keyword>
<evidence type="ECO:0000259" key="1">
    <source>
        <dbReference type="Pfam" id="PF13304"/>
    </source>
</evidence>
<gene>
    <name evidence="2" type="ORF">F9B74_05910</name>
</gene>
<dbReference type="GO" id="GO:0005524">
    <property type="term" value="F:ATP binding"/>
    <property type="evidence" value="ECO:0007669"/>
    <property type="project" value="UniProtKB-KW"/>
</dbReference>
<dbReference type="Gene3D" id="3.40.50.300">
    <property type="entry name" value="P-loop containing nucleotide triphosphate hydrolases"/>
    <property type="match status" value="1"/>
</dbReference>
<feature type="domain" description="ATPase AAA-type core" evidence="1">
    <location>
        <begin position="41"/>
        <end position="328"/>
    </location>
</feature>
<keyword evidence="3" id="KW-1185">Reference proteome</keyword>
<evidence type="ECO:0000313" key="3">
    <source>
        <dbReference type="Proteomes" id="UP000477651"/>
    </source>
</evidence>
<protein>
    <submittedName>
        <fullName evidence="2">ATP-binding protein</fullName>
    </submittedName>
</protein>
<dbReference type="PANTHER" id="PTHR40396">
    <property type="entry name" value="ATPASE-LIKE PROTEIN"/>
    <property type="match status" value="1"/>
</dbReference>
<dbReference type="Proteomes" id="UP000477651">
    <property type="component" value="Unassembled WGS sequence"/>
</dbReference>
<keyword evidence="2" id="KW-0067">ATP-binding</keyword>
<name>A0A6L9Y5V0_9BURK</name>
<dbReference type="EMBL" id="JAAGYR010000010">
    <property type="protein sequence ID" value="NEN75860.1"/>
    <property type="molecule type" value="Genomic_DNA"/>
</dbReference>
<proteinExistence type="predicted"/>